<evidence type="ECO:0000256" key="1">
    <source>
        <dbReference type="ARBA" id="ARBA00004172"/>
    </source>
</evidence>
<evidence type="ECO:0000256" key="3">
    <source>
        <dbReference type="ARBA" id="ARBA00022553"/>
    </source>
</evidence>
<dbReference type="PROSITE" id="PS51511">
    <property type="entry name" value="FIP_RBD"/>
    <property type="match status" value="1"/>
</dbReference>
<comment type="subcellular location">
    <subcellularLocation>
        <location evidence="1">Recycling endosome</location>
    </subcellularLocation>
</comment>
<dbReference type="SMART" id="SM00239">
    <property type="entry name" value="C2"/>
    <property type="match status" value="1"/>
</dbReference>
<dbReference type="InterPro" id="IPR000008">
    <property type="entry name" value="C2_dom"/>
</dbReference>
<dbReference type="Pfam" id="PF09457">
    <property type="entry name" value="RBD-FIP"/>
    <property type="match status" value="1"/>
</dbReference>
<keyword evidence="10" id="KW-1185">Reference proteome</keyword>
<proteinExistence type="predicted"/>
<evidence type="ECO:0000313" key="9">
    <source>
        <dbReference type="EMBL" id="KAK6736913.1"/>
    </source>
</evidence>
<feature type="domain" description="C2" evidence="7">
    <location>
        <begin position="31"/>
        <end position="152"/>
    </location>
</feature>
<gene>
    <name evidence="9" type="primary">Necator_chrII.g7337</name>
    <name evidence="9" type="ORF">RB195_019544</name>
</gene>
<dbReference type="Gene3D" id="2.60.40.150">
    <property type="entry name" value="C2 domain"/>
    <property type="match status" value="1"/>
</dbReference>
<dbReference type="InterPro" id="IPR037789">
    <property type="entry name" value="FIP_classI"/>
</dbReference>
<organism evidence="9 10">
    <name type="scientific">Necator americanus</name>
    <name type="common">Human hookworm</name>
    <dbReference type="NCBI Taxonomy" id="51031"/>
    <lineage>
        <taxon>Eukaryota</taxon>
        <taxon>Metazoa</taxon>
        <taxon>Ecdysozoa</taxon>
        <taxon>Nematoda</taxon>
        <taxon>Chromadorea</taxon>
        <taxon>Rhabditida</taxon>
        <taxon>Rhabditina</taxon>
        <taxon>Rhabditomorpha</taxon>
        <taxon>Strongyloidea</taxon>
        <taxon>Ancylostomatidae</taxon>
        <taxon>Bunostominae</taxon>
        <taxon>Necator</taxon>
    </lineage>
</organism>
<evidence type="ECO:0000256" key="5">
    <source>
        <dbReference type="ARBA" id="ARBA00022927"/>
    </source>
</evidence>
<feature type="domain" description="FIP-RBD" evidence="8">
    <location>
        <begin position="359"/>
        <end position="421"/>
    </location>
</feature>
<feature type="compositionally biased region" description="Polar residues" evidence="6">
    <location>
        <begin position="308"/>
        <end position="341"/>
    </location>
</feature>
<keyword evidence="3" id="KW-0597">Phosphoprotein</keyword>
<name>A0ABR1CGX0_NECAM</name>
<evidence type="ECO:0000256" key="4">
    <source>
        <dbReference type="ARBA" id="ARBA00022753"/>
    </source>
</evidence>
<keyword evidence="2" id="KW-0813">Transport</keyword>
<keyword evidence="4" id="KW-0967">Endosome</keyword>
<dbReference type="InterPro" id="IPR035892">
    <property type="entry name" value="C2_domain_sf"/>
</dbReference>
<dbReference type="EMBL" id="JAVFWL010000002">
    <property type="protein sequence ID" value="KAK6736913.1"/>
    <property type="molecule type" value="Genomic_DNA"/>
</dbReference>
<dbReference type="PANTHER" id="PTHR15746:SF23">
    <property type="entry name" value="RAB11 INTERACTING PROTEIN, ISOFORM A"/>
    <property type="match status" value="1"/>
</dbReference>
<dbReference type="CDD" id="cd00030">
    <property type="entry name" value="C2"/>
    <property type="match status" value="1"/>
</dbReference>
<keyword evidence="5" id="KW-0653">Protein transport</keyword>
<dbReference type="InterPro" id="IPR019018">
    <property type="entry name" value="Rab-bd_FIP-RBD"/>
</dbReference>
<evidence type="ECO:0000259" key="7">
    <source>
        <dbReference type="PROSITE" id="PS50004"/>
    </source>
</evidence>
<comment type="caution">
    <text evidence="9">The sequence shown here is derived from an EMBL/GenBank/DDBJ whole genome shotgun (WGS) entry which is preliminary data.</text>
</comment>
<evidence type="ECO:0000256" key="2">
    <source>
        <dbReference type="ARBA" id="ARBA00022448"/>
    </source>
</evidence>
<protein>
    <recommendedName>
        <fullName evidence="11">C2 domain protein</fullName>
    </recommendedName>
</protein>
<dbReference type="PROSITE" id="PS50004">
    <property type="entry name" value="C2"/>
    <property type="match status" value="1"/>
</dbReference>
<evidence type="ECO:0000256" key="6">
    <source>
        <dbReference type="SAM" id="MobiDB-lite"/>
    </source>
</evidence>
<evidence type="ECO:0000259" key="8">
    <source>
        <dbReference type="PROSITE" id="PS51511"/>
    </source>
</evidence>
<feature type="region of interest" description="Disordered" evidence="6">
    <location>
        <begin position="243"/>
        <end position="283"/>
    </location>
</feature>
<dbReference type="Gene3D" id="1.20.5.2440">
    <property type="match status" value="1"/>
</dbReference>
<evidence type="ECO:0000313" key="10">
    <source>
        <dbReference type="Proteomes" id="UP001303046"/>
    </source>
</evidence>
<sequence length="435" mass="47985">MHTFTFILPMLRSLVRHAPGIRLSTTRSPSRPSHISLAAGAVFPPITMEPNTLLVHVSNARGLYLKNHTTLDAFATVVLHGKGSLRSRAITEQVSTEGDCRWDEHCEFKLTEKSTHITVTVQHKTKFGGGDVIGKCEIPLDQARKIGGHMWFALKKKKDDDKYRGEIQLQFSFTYEKPSLSISNSSLNKIEKDGMLDKMKKKMKLGGKHKQAEDTMSVVSGISGISMTSSRSSRFISKLNRSLGRKSSTLQSDRHSYGYSDANSSLESNGHLAPPSSNGGVILREDRSNCVSRPVSALSGIDFNEESSYTTPHHLSMSSPAAQGAQFTQNISGSPTASTAESFHRANSIRSVASSGFGGSNKPVKQRGDENASSQQDLLALVDSLRLELRVKESRLRDMEEYMDNLISRVMERNPELLAAPLGPEKNKRTSRYFQ</sequence>
<dbReference type="SUPFAM" id="SSF49562">
    <property type="entry name" value="C2 domain (Calcium/lipid-binding domain, CaLB)"/>
    <property type="match status" value="1"/>
</dbReference>
<dbReference type="InterPro" id="IPR037245">
    <property type="entry name" value="FIP-RBD_C_sf"/>
</dbReference>
<evidence type="ECO:0008006" key="11">
    <source>
        <dbReference type="Google" id="ProtNLM"/>
    </source>
</evidence>
<dbReference type="Pfam" id="PF00168">
    <property type="entry name" value="C2"/>
    <property type="match status" value="1"/>
</dbReference>
<feature type="region of interest" description="Disordered" evidence="6">
    <location>
        <begin position="308"/>
        <end position="375"/>
    </location>
</feature>
<reference evidence="9 10" key="1">
    <citation type="submission" date="2023-08" db="EMBL/GenBank/DDBJ databases">
        <title>A Necator americanus chromosomal reference genome.</title>
        <authorList>
            <person name="Ilik V."/>
            <person name="Petrzelkova K.J."/>
            <person name="Pardy F."/>
            <person name="Fuh T."/>
            <person name="Niatou-Singa F.S."/>
            <person name="Gouil Q."/>
            <person name="Baker L."/>
            <person name="Ritchie M.E."/>
            <person name="Jex A.R."/>
            <person name="Gazzola D."/>
            <person name="Li H."/>
            <person name="Toshio Fujiwara R."/>
            <person name="Zhan B."/>
            <person name="Aroian R.V."/>
            <person name="Pafco B."/>
            <person name="Schwarz E.M."/>
        </authorList>
    </citation>
    <scope>NUCLEOTIDE SEQUENCE [LARGE SCALE GENOMIC DNA]</scope>
    <source>
        <strain evidence="9 10">Aroian</strain>
        <tissue evidence="9">Whole animal</tissue>
    </source>
</reference>
<accession>A0ABR1CGX0</accession>
<dbReference type="SUPFAM" id="SSF144270">
    <property type="entry name" value="Eferin C-derminal domain-like"/>
    <property type="match status" value="1"/>
</dbReference>
<dbReference type="Proteomes" id="UP001303046">
    <property type="component" value="Unassembled WGS sequence"/>
</dbReference>
<dbReference type="PANTHER" id="PTHR15746">
    <property type="entry name" value="RAB11-RELATED"/>
    <property type="match status" value="1"/>
</dbReference>